<comment type="caution">
    <text evidence="1">The sequence shown here is derived from an EMBL/GenBank/DDBJ whole genome shotgun (WGS) entry which is preliminary data.</text>
</comment>
<evidence type="ECO:0000313" key="1">
    <source>
        <dbReference type="EMBL" id="KAK6756197.1"/>
    </source>
</evidence>
<dbReference type="EMBL" id="JAVFWL010000005">
    <property type="protein sequence ID" value="KAK6756197.1"/>
    <property type="molecule type" value="Genomic_DNA"/>
</dbReference>
<dbReference type="Proteomes" id="UP001303046">
    <property type="component" value="Unassembled WGS sequence"/>
</dbReference>
<sequence>MGSVFRLLVRKPHRTCSLIFPKLIIEQIQNGTYETEPFNKSKLISPFVRYRETFQVAPKYGLSSCQIEKVMTTVSGAIFCYITNTSEFEANNRKISTEEYSTRFCQNENFYENFTEVQNLLGASKTEYVIVRNPISRFLSGFVNKCIRRTPEELRDPRPTMERTGKRLSEFIDHPWELAILEVLFSTLHVEVTRSRIS</sequence>
<accession>A0ABR1E0L8</accession>
<proteinExistence type="predicted"/>
<dbReference type="PANTHER" id="PTHR22900:SF5">
    <property type="entry name" value="PROTEIN CBG14245"/>
    <property type="match status" value="1"/>
</dbReference>
<protein>
    <recommendedName>
        <fullName evidence="3">Carbohydrate sulfotransferase</fullName>
    </recommendedName>
</protein>
<organism evidence="1 2">
    <name type="scientific">Necator americanus</name>
    <name type="common">Human hookworm</name>
    <dbReference type="NCBI Taxonomy" id="51031"/>
    <lineage>
        <taxon>Eukaryota</taxon>
        <taxon>Metazoa</taxon>
        <taxon>Ecdysozoa</taxon>
        <taxon>Nematoda</taxon>
        <taxon>Chromadorea</taxon>
        <taxon>Rhabditida</taxon>
        <taxon>Rhabditina</taxon>
        <taxon>Rhabditomorpha</taxon>
        <taxon>Strongyloidea</taxon>
        <taxon>Ancylostomatidae</taxon>
        <taxon>Bunostominae</taxon>
        <taxon>Necator</taxon>
    </lineage>
</organism>
<keyword evidence="2" id="KW-1185">Reference proteome</keyword>
<evidence type="ECO:0008006" key="3">
    <source>
        <dbReference type="Google" id="ProtNLM"/>
    </source>
</evidence>
<dbReference type="InterPro" id="IPR007669">
    <property type="entry name" value="Chst-1-like"/>
</dbReference>
<reference evidence="1 2" key="1">
    <citation type="submission" date="2023-08" db="EMBL/GenBank/DDBJ databases">
        <title>A Necator americanus chromosomal reference genome.</title>
        <authorList>
            <person name="Ilik V."/>
            <person name="Petrzelkova K.J."/>
            <person name="Pardy F."/>
            <person name="Fuh T."/>
            <person name="Niatou-Singa F.S."/>
            <person name="Gouil Q."/>
            <person name="Baker L."/>
            <person name="Ritchie M.E."/>
            <person name="Jex A.R."/>
            <person name="Gazzola D."/>
            <person name="Li H."/>
            <person name="Toshio Fujiwara R."/>
            <person name="Zhan B."/>
            <person name="Aroian R.V."/>
            <person name="Pafco B."/>
            <person name="Schwarz E.M."/>
        </authorList>
    </citation>
    <scope>NUCLEOTIDE SEQUENCE [LARGE SCALE GENOMIC DNA]</scope>
    <source>
        <strain evidence="1 2">Aroian</strain>
        <tissue evidence="1">Whole animal</tissue>
    </source>
</reference>
<name>A0ABR1E0L8_NECAM</name>
<dbReference type="Pfam" id="PF03567">
    <property type="entry name" value="Sulfotransfer_2"/>
    <property type="match status" value="1"/>
</dbReference>
<dbReference type="PANTHER" id="PTHR22900">
    <property type="entry name" value="PROTEIN CBG14245-RELATED"/>
    <property type="match status" value="1"/>
</dbReference>
<gene>
    <name evidence="1" type="primary">Necator_chrV.g19328</name>
    <name evidence="1" type="ORF">RB195_014536</name>
</gene>
<dbReference type="InterPro" id="IPR005331">
    <property type="entry name" value="Sulfotransferase"/>
</dbReference>
<evidence type="ECO:0000313" key="2">
    <source>
        <dbReference type="Proteomes" id="UP001303046"/>
    </source>
</evidence>